<organism evidence="7 8">
    <name type="scientific">Tautonia sociabilis</name>
    <dbReference type="NCBI Taxonomy" id="2080755"/>
    <lineage>
        <taxon>Bacteria</taxon>
        <taxon>Pseudomonadati</taxon>
        <taxon>Planctomycetota</taxon>
        <taxon>Planctomycetia</taxon>
        <taxon>Isosphaerales</taxon>
        <taxon>Isosphaeraceae</taxon>
        <taxon>Tautonia</taxon>
    </lineage>
</organism>
<dbReference type="Proteomes" id="UP000280296">
    <property type="component" value="Unassembled WGS sequence"/>
</dbReference>
<evidence type="ECO:0000256" key="2">
    <source>
        <dbReference type="ARBA" id="ARBA00022723"/>
    </source>
</evidence>
<accession>A0A432MQK0</accession>
<dbReference type="SUPFAM" id="SSF53649">
    <property type="entry name" value="Alkaline phosphatase-like"/>
    <property type="match status" value="1"/>
</dbReference>
<name>A0A432MQK0_9BACT</name>
<gene>
    <name evidence="7" type="ORF">TsocGM_02615</name>
</gene>
<dbReference type="InterPro" id="IPR000917">
    <property type="entry name" value="Sulfatase_N"/>
</dbReference>
<dbReference type="EMBL" id="RYZH01000003">
    <property type="protein sequence ID" value="RUL89325.1"/>
    <property type="molecule type" value="Genomic_DNA"/>
</dbReference>
<dbReference type="RefSeq" id="WP_126723761.1">
    <property type="nucleotide sequence ID" value="NZ_RYZH01000003.1"/>
</dbReference>
<dbReference type="GO" id="GO:0004065">
    <property type="term" value="F:arylsulfatase activity"/>
    <property type="evidence" value="ECO:0007669"/>
    <property type="project" value="TreeGrafter"/>
</dbReference>
<reference evidence="7 8" key="2">
    <citation type="submission" date="2019-01" db="EMBL/GenBank/DDBJ databases">
        <title>Tautonia sociabilis, a novel thermotolerant planctomycete of Isosphaeraceae family, isolated from a 4000 m deep subterranean habitat.</title>
        <authorList>
            <person name="Kovaleva O.L."/>
            <person name="Elcheninov A.G."/>
            <person name="Van Heerden E."/>
            <person name="Toshchakov S.V."/>
            <person name="Novikov A."/>
            <person name="Bonch-Osmolovskaya E.A."/>
            <person name="Kublanov I.V."/>
        </authorList>
    </citation>
    <scope>NUCLEOTIDE SEQUENCE [LARGE SCALE GENOMIC DNA]</scope>
    <source>
        <strain evidence="7 8">GM2012</strain>
    </source>
</reference>
<dbReference type="AlphaFoldDB" id="A0A432MQK0"/>
<feature type="region of interest" description="Disordered" evidence="5">
    <location>
        <begin position="462"/>
        <end position="501"/>
    </location>
</feature>
<dbReference type="PANTHER" id="PTHR42693">
    <property type="entry name" value="ARYLSULFATASE FAMILY MEMBER"/>
    <property type="match status" value="1"/>
</dbReference>
<dbReference type="CDD" id="cd16027">
    <property type="entry name" value="SGSH"/>
    <property type="match status" value="1"/>
</dbReference>
<evidence type="ECO:0000259" key="6">
    <source>
        <dbReference type="Pfam" id="PF00884"/>
    </source>
</evidence>
<protein>
    <submittedName>
        <fullName evidence="7">Heparan N-sulfatase</fullName>
    </submittedName>
</protein>
<evidence type="ECO:0000313" key="7">
    <source>
        <dbReference type="EMBL" id="RUL89325.1"/>
    </source>
</evidence>
<dbReference type="InterPro" id="IPR017850">
    <property type="entry name" value="Alkaline_phosphatase_core_sf"/>
</dbReference>
<comment type="caution">
    <text evidence="7">The sequence shown here is derived from an EMBL/GenBank/DDBJ whole genome shotgun (WGS) entry which is preliminary data.</text>
</comment>
<sequence>MKNRFVAIATAIASLGITRAVVAQDEERSNVILFIADDMGWDDCGAYGHPTIRTPNLDRLSSEGMRFDRAFLTCSSCSPSRSSLITGRYPHATGAEELHWPLPAEQVTFVERLREAGYFTAAAGKWHLGDAVKDRFDEVREANPRGFQLAPEDEAGGVSDRLGFDAEGAAQAGCDQWVAVLRDRPKDRPFFLWLAALDPHRDYQEGTIPEPHTPEDVVVPPYLPDTPEVRRDLALYYDEIARLDHYVGEVLKELDRQKEAANTLVLFISDNGRPFPRCKTTVYDSGIRTPMIARWPGRITPGVVSRAMISSVDLAPTILSVAGIEPGPTIQGRDASALFEEPTARIRPFVFAEHNWHDYAARKRAVRSERYKYIRNEDAQLPLTPPADAVRSPTFTELRRLRDAGVLEPHQSACFTVPRAVEELYDMEADPHELVNLATDPRYAGLLAELREALDAWAAETDDSPEVAISGDEFDRETGRPLPNRERPRRPRPRLIAPGAG</sequence>
<dbReference type="Pfam" id="PF00884">
    <property type="entry name" value="Sulfatase"/>
    <property type="match status" value="1"/>
</dbReference>
<dbReference type="Gene3D" id="3.40.720.10">
    <property type="entry name" value="Alkaline Phosphatase, subunit A"/>
    <property type="match status" value="1"/>
</dbReference>
<evidence type="ECO:0000256" key="1">
    <source>
        <dbReference type="ARBA" id="ARBA00008779"/>
    </source>
</evidence>
<dbReference type="OrthoDB" id="9762324at2"/>
<dbReference type="PROSITE" id="PS00149">
    <property type="entry name" value="SULFATASE_2"/>
    <property type="match status" value="1"/>
</dbReference>
<feature type="domain" description="Sulfatase N-terminal" evidence="6">
    <location>
        <begin position="29"/>
        <end position="324"/>
    </location>
</feature>
<keyword evidence="2" id="KW-0479">Metal-binding</keyword>
<keyword evidence="4" id="KW-0106">Calcium</keyword>
<keyword evidence="3" id="KW-0378">Hydrolase</keyword>
<evidence type="ECO:0000256" key="4">
    <source>
        <dbReference type="ARBA" id="ARBA00022837"/>
    </source>
</evidence>
<evidence type="ECO:0000256" key="3">
    <source>
        <dbReference type="ARBA" id="ARBA00022801"/>
    </source>
</evidence>
<dbReference type="InterPro" id="IPR050738">
    <property type="entry name" value="Sulfatase"/>
</dbReference>
<proteinExistence type="inferred from homology"/>
<dbReference type="PROSITE" id="PS00523">
    <property type="entry name" value="SULFATASE_1"/>
    <property type="match status" value="1"/>
</dbReference>
<evidence type="ECO:0000313" key="8">
    <source>
        <dbReference type="Proteomes" id="UP000280296"/>
    </source>
</evidence>
<comment type="similarity">
    <text evidence="1">Belongs to the sulfatase family.</text>
</comment>
<dbReference type="GO" id="GO:0046872">
    <property type="term" value="F:metal ion binding"/>
    <property type="evidence" value="ECO:0007669"/>
    <property type="project" value="UniProtKB-KW"/>
</dbReference>
<feature type="compositionally biased region" description="Basic and acidic residues" evidence="5">
    <location>
        <begin position="476"/>
        <end position="486"/>
    </location>
</feature>
<dbReference type="PANTHER" id="PTHR42693:SF53">
    <property type="entry name" value="ENDO-4-O-SULFATASE"/>
    <property type="match status" value="1"/>
</dbReference>
<reference evidence="7 8" key="1">
    <citation type="submission" date="2018-12" db="EMBL/GenBank/DDBJ databases">
        <authorList>
            <person name="Toschakov S.V."/>
        </authorList>
    </citation>
    <scope>NUCLEOTIDE SEQUENCE [LARGE SCALE GENOMIC DNA]</scope>
    <source>
        <strain evidence="7 8">GM2012</strain>
    </source>
</reference>
<keyword evidence="8" id="KW-1185">Reference proteome</keyword>
<evidence type="ECO:0000256" key="5">
    <source>
        <dbReference type="SAM" id="MobiDB-lite"/>
    </source>
</evidence>
<dbReference type="InterPro" id="IPR024607">
    <property type="entry name" value="Sulfatase_CS"/>
</dbReference>